<protein>
    <submittedName>
        <fullName evidence="1">Uncharacterized protein</fullName>
    </submittedName>
</protein>
<accession>A0A6J4UEH8</accession>
<proteinExistence type="predicted"/>
<name>A0A6J4UEH8_9BACT</name>
<sequence>MLDHRHSERNDEFSCEAHLPQVDHSFGGTLFATTDRLHGQWRRH</sequence>
<gene>
    <name evidence="1" type="ORF">AVDCRST_MAG43-617</name>
</gene>
<organism evidence="1">
    <name type="scientific">uncultured Thermomicrobiales bacterium</name>
    <dbReference type="NCBI Taxonomy" id="1645740"/>
    <lineage>
        <taxon>Bacteria</taxon>
        <taxon>Pseudomonadati</taxon>
        <taxon>Thermomicrobiota</taxon>
        <taxon>Thermomicrobia</taxon>
        <taxon>Thermomicrobiales</taxon>
        <taxon>environmental samples</taxon>
    </lineage>
</organism>
<reference evidence="1" key="1">
    <citation type="submission" date="2020-02" db="EMBL/GenBank/DDBJ databases">
        <authorList>
            <person name="Meier V. D."/>
        </authorList>
    </citation>
    <scope>NUCLEOTIDE SEQUENCE</scope>
    <source>
        <strain evidence="1">AVDCRST_MAG43</strain>
    </source>
</reference>
<dbReference type="AlphaFoldDB" id="A0A6J4UEH8"/>
<dbReference type="EMBL" id="CADCWI010000034">
    <property type="protein sequence ID" value="CAA9546199.1"/>
    <property type="molecule type" value="Genomic_DNA"/>
</dbReference>
<evidence type="ECO:0000313" key="1">
    <source>
        <dbReference type="EMBL" id="CAA9546199.1"/>
    </source>
</evidence>